<sequence length="127" mass="14965">MLISIKSSFIYYNKAKENVELTDLFFEKINENTYICKKENIKLCLNEQELIIEKLAEISYKKIFSLNNSTKSSLTLNSTLIETKIITTFFKKYNDFIEIRAKEYSMSDEFLCFISIKLLLKEKNNNG</sequence>
<gene>
    <name evidence="1" type="ORF">QQA45_01855</name>
</gene>
<proteinExistence type="predicted"/>
<reference evidence="1 2" key="1">
    <citation type="submission" date="2023-06" db="EMBL/GenBank/DDBJ databases">
        <title>Antibody response to the Sneathia vaginalis cytopathogenic toxin A during pregnancy.</title>
        <authorList>
            <person name="Mccoy Z.T."/>
            <person name="Serrano M.G."/>
            <person name="Spaine K."/>
            <person name="Edwards D.J."/>
            <person name="Buck G.A."/>
            <person name="Jefferson K."/>
        </authorList>
    </citation>
    <scope>NUCLEOTIDE SEQUENCE [LARGE SCALE GENOMIC DNA]</scope>
    <source>
        <strain evidence="1 2">CCUG 42621</strain>
    </source>
</reference>
<organism evidence="1 2">
    <name type="scientific">Sneathia sanguinegens</name>
    <dbReference type="NCBI Taxonomy" id="40543"/>
    <lineage>
        <taxon>Bacteria</taxon>
        <taxon>Fusobacteriati</taxon>
        <taxon>Fusobacteriota</taxon>
        <taxon>Fusobacteriia</taxon>
        <taxon>Fusobacteriales</taxon>
        <taxon>Leptotrichiaceae</taxon>
        <taxon>Sneathia</taxon>
    </lineage>
</organism>
<evidence type="ECO:0000313" key="1">
    <source>
        <dbReference type="EMBL" id="MDK9580263.1"/>
    </source>
</evidence>
<evidence type="ECO:0000313" key="2">
    <source>
        <dbReference type="Proteomes" id="UP001225134"/>
    </source>
</evidence>
<dbReference type="RefSeq" id="WP_285152642.1">
    <property type="nucleotide sequence ID" value="NZ_JASSPP010000002.1"/>
</dbReference>
<dbReference type="EMBL" id="JASSPP010000002">
    <property type="protein sequence ID" value="MDK9580263.1"/>
    <property type="molecule type" value="Genomic_DNA"/>
</dbReference>
<keyword evidence="2" id="KW-1185">Reference proteome</keyword>
<protein>
    <submittedName>
        <fullName evidence="1">Uncharacterized protein</fullName>
    </submittedName>
</protein>
<accession>A0ABT7HIE8</accession>
<name>A0ABT7HIE8_9FUSO</name>
<dbReference type="Proteomes" id="UP001225134">
    <property type="component" value="Unassembled WGS sequence"/>
</dbReference>
<comment type="caution">
    <text evidence="1">The sequence shown here is derived from an EMBL/GenBank/DDBJ whole genome shotgun (WGS) entry which is preliminary data.</text>
</comment>